<sequence length="214" mass="23678">MIKEICVENFTSIPDAIRNGANRISLKDNYRGQGTTVSKGVMKQAIAYAHFHNVTVCCCIRPRVGNFVYTREEIEIMLTDISTAIEMGTDAVDFGCLNDDNTLDKDAMLTLLEAAKGITAVFHMAFDEIPRDEHKNTLDWLANNGISAVLTHGGKITDPIDLDYIKETIEMSNGRMTIIPGGGINYMNAEPIAKTLEISEIHGSQIVKLDSYEF</sequence>
<dbReference type="InterPro" id="IPR005627">
    <property type="entry name" value="CutC-like"/>
</dbReference>
<accession>A0A1E5FSI7</accession>
<evidence type="ECO:0000256" key="2">
    <source>
        <dbReference type="ARBA" id="ARBA00019014"/>
    </source>
</evidence>
<comment type="caution">
    <text evidence="3">The sequence shown here is derived from an EMBL/GenBank/DDBJ whole genome shotgun (WGS) entry which is preliminary data.</text>
</comment>
<dbReference type="EMBL" id="AJZD02000141">
    <property type="protein sequence ID" value="OEF93486.1"/>
    <property type="molecule type" value="Genomic_DNA"/>
</dbReference>
<gene>
    <name evidence="3" type="ORF">A142_20725</name>
</gene>
<dbReference type="PANTHER" id="PTHR12598">
    <property type="entry name" value="COPPER HOMEOSTASIS PROTEIN CUTC"/>
    <property type="match status" value="1"/>
</dbReference>
<organism evidence="3 4">
    <name type="scientific">Vibrio splendidus 12E03</name>
    <dbReference type="NCBI Taxonomy" id="1191305"/>
    <lineage>
        <taxon>Bacteria</taxon>
        <taxon>Pseudomonadati</taxon>
        <taxon>Pseudomonadota</taxon>
        <taxon>Gammaproteobacteria</taxon>
        <taxon>Vibrionales</taxon>
        <taxon>Vibrionaceae</taxon>
        <taxon>Vibrio</taxon>
    </lineage>
</organism>
<dbReference type="PANTHER" id="PTHR12598:SF0">
    <property type="entry name" value="COPPER HOMEOSTASIS PROTEIN CUTC HOMOLOG"/>
    <property type="match status" value="1"/>
</dbReference>
<name>A0A1E5FSI7_VIBSP</name>
<comment type="similarity">
    <text evidence="1">Belongs to the CutC family.</text>
</comment>
<dbReference type="InterPro" id="IPR036822">
    <property type="entry name" value="CutC-like_dom_sf"/>
</dbReference>
<dbReference type="SUPFAM" id="SSF110395">
    <property type="entry name" value="CutC-like"/>
    <property type="match status" value="1"/>
</dbReference>
<evidence type="ECO:0000256" key="1">
    <source>
        <dbReference type="ARBA" id="ARBA00007768"/>
    </source>
</evidence>
<dbReference type="GO" id="GO:0005507">
    <property type="term" value="F:copper ion binding"/>
    <property type="evidence" value="ECO:0007669"/>
    <property type="project" value="TreeGrafter"/>
</dbReference>
<dbReference type="AlphaFoldDB" id="A0A1E5FSI7"/>
<evidence type="ECO:0000313" key="3">
    <source>
        <dbReference type="EMBL" id="OEF93486.1"/>
    </source>
</evidence>
<dbReference type="Gene3D" id="3.20.20.380">
    <property type="entry name" value="Copper homeostasis (CutC) domain"/>
    <property type="match status" value="1"/>
</dbReference>
<proteinExistence type="inferred from homology"/>
<dbReference type="Proteomes" id="UP000094802">
    <property type="component" value="Unassembled WGS sequence"/>
</dbReference>
<evidence type="ECO:0000313" key="4">
    <source>
        <dbReference type="Proteomes" id="UP000094802"/>
    </source>
</evidence>
<reference evidence="3 4" key="1">
    <citation type="journal article" date="2012" name="Science">
        <title>Ecological populations of bacteria act as socially cohesive units of antibiotic production and resistance.</title>
        <authorList>
            <person name="Cordero O.X."/>
            <person name="Wildschutte H."/>
            <person name="Kirkup B."/>
            <person name="Proehl S."/>
            <person name="Ngo L."/>
            <person name="Hussain F."/>
            <person name="Le Roux F."/>
            <person name="Mincer T."/>
            <person name="Polz M.F."/>
        </authorList>
    </citation>
    <scope>NUCLEOTIDE SEQUENCE [LARGE SCALE GENOMIC DNA]</scope>
    <source>
        <strain evidence="3 4">12E03</strain>
    </source>
</reference>
<dbReference type="RefSeq" id="WP_019823016.1">
    <property type="nucleotide sequence ID" value="NZ_AJZD02000141.1"/>
</dbReference>
<dbReference type="Pfam" id="PF03932">
    <property type="entry name" value="CutC"/>
    <property type="match status" value="1"/>
</dbReference>
<protein>
    <recommendedName>
        <fullName evidence="2">Copper homeostasis protein cutC homolog</fullName>
    </recommendedName>
</protein>